<evidence type="ECO:0000313" key="1">
    <source>
        <dbReference type="EMBL" id="TDF74516.1"/>
    </source>
</evidence>
<dbReference type="Proteomes" id="UP000294588">
    <property type="component" value="Unassembled WGS sequence"/>
</dbReference>
<sequence>MKKLIPILLVFIILSSCNLFDLREAETPAKPPSWNSYMTSWDLCLQNLEYCYEDSRNAVKYISLFTEDFNFRFAAQDVNDYNFPVSWNAQQEQDMLLNLFAWTDSVQVNLQEIVSQPDDITATEAKIYRKYELIRYPSDKSIPQQYQGELELHFIKSGAYWYIRKWFDYRVASYPTWGKLKYDFSQ</sequence>
<proteinExistence type="predicted"/>
<gene>
    <name evidence="1" type="ORF">E0946_00055</name>
</gene>
<organism evidence="1 2">
    <name type="scientific">Candidatus Syntrophosphaera thermopropionivorans</name>
    <dbReference type="NCBI Taxonomy" id="2593015"/>
    <lineage>
        <taxon>Bacteria</taxon>
        <taxon>Pseudomonadati</taxon>
        <taxon>Candidatus Cloacimonadota</taxon>
        <taxon>Candidatus Cloacimonadia</taxon>
        <taxon>Candidatus Cloacimonadales</taxon>
        <taxon>Candidatus Cloacimonadaceae</taxon>
        <taxon>Candidatus Syntrophosphaera</taxon>
    </lineage>
</organism>
<comment type="caution">
    <text evidence="1">The sequence shown here is derived from an EMBL/GenBank/DDBJ whole genome shotgun (WGS) entry which is preliminary data.</text>
</comment>
<reference evidence="1" key="1">
    <citation type="submission" date="2019-03" db="EMBL/GenBank/DDBJ databases">
        <title>Candidatus Syntrophosphaera thermopropionivorans: a novel player in syntrophic propionate oxidation during anaerobic digestion.</title>
        <authorList>
            <person name="Dyksma S."/>
        </authorList>
    </citation>
    <scope>NUCLEOTIDE SEQUENCE</scope>
    <source>
        <strain evidence="1">W5</strain>
    </source>
</reference>
<keyword evidence="2" id="KW-1185">Reference proteome</keyword>
<name>A0AC61QKN2_9BACT</name>
<dbReference type="EMBL" id="SMOG01000001">
    <property type="protein sequence ID" value="TDF74516.1"/>
    <property type="molecule type" value="Genomic_DNA"/>
</dbReference>
<protein>
    <submittedName>
        <fullName evidence="1">Uncharacterized protein</fullName>
    </submittedName>
</protein>
<accession>A0AC61QKN2</accession>
<evidence type="ECO:0000313" key="2">
    <source>
        <dbReference type="Proteomes" id="UP000294588"/>
    </source>
</evidence>